<evidence type="ECO:0000259" key="6">
    <source>
        <dbReference type="Pfam" id="PF06664"/>
    </source>
</evidence>
<keyword evidence="2 5" id="KW-0812">Transmembrane</keyword>
<feature type="transmembrane region" description="Helical" evidence="5">
    <location>
        <begin position="279"/>
        <end position="299"/>
    </location>
</feature>
<comment type="subcellular location">
    <subcellularLocation>
        <location evidence="1">Membrane</location>
        <topology evidence="1">Multi-pass membrane protein</topology>
    </subcellularLocation>
</comment>
<protein>
    <submittedName>
        <fullName evidence="8">Wnt-binding factor-like protein</fullName>
    </submittedName>
</protein>
<dbReference type="Pfam" id="PF21885">
    <property type="entry name" value="TMEM181_GOLD"/>
    <property type="match status" value="1"/>
</dbReference>
<dbReference type="InterPro" id="IPR054077">
    <property type="entry name" value="TMEM181_GOLD"/>
</dbReference>
<evidence type="ECO:0000256" key="5">
    <source>
        <dbReference type="SAM" id="Phobius"/>
    </source>
</evidence>
<dbReference type="Proteomes" id="UP000285301">
    <property type="component" value="Unassembled WGS sequence"/>
</dbReference>
<feature type="transmembrane region" description="Helical" evidence="5">
    <location>
        <begin position="212"/>
        <end position="229"/>
    </location>
</feature>
<comment type="caution">
    <text evidence="8">The sequence shown here is derived from an EMBL/GenBank/DDBJ whole genome shotgun (WGS) entry which is preliminary data.</text>
</comment>
<gene>
    <name evidence="8" type="ORF">B4U79_03321</name>
</gene>
<dbReference type="PANTHER" id="PTHR31918">
    <property type="entry name" value="TRANSMEMBRANE PROTEIN 181"/>
    <property type="match status" value="1"/>
</dbReference>
<feature type="domain" description="TMEM181 GOLD" evidence="7">
    <location>
        <begin position="76"/>
        <end position="202"/>
    </location>
</feature>
<keyword evidence="3 5" id="KW-1133">Transmembrane helix</keyword>
<accession>A0A3S3P4W5</accession>
<feature type="transmembrane region" description="Helical" evidence="5">
    <location>
        <begin position="249"/>
        <end position="267"/>
    </location>
</feature>
<evidence type="ECO:0000313" key="9">
    <source>
        <dbReference type="Proteomes" id="UP000285301"/>
    </source>
</evidence>
<evidence type="ECO:0000256" key="3">
    <source>
        <dbReference type="ARBA" id="ARBA00022989"/>
    </source>
</evidence>
<proteinExistence type="predicted"/>
<feature type="transmembrane region" description="Helical" evidence="5">
    <location>
        <begin position="359"/>
        <end position="381"/>
    </location>
</feature>
<evidence type="ECO:0000313" key="8">
    <source>
        <dbReference type="EMBL" id="RWS12181.1"/>
    </source>
</evidence>
<reference evidence="8 9" key="1">
    <citation type="journal article" date="2018" name="Gigascience">
        <title>Genomes of trombidid mites reveal novel predicted allergens and laterally-transferred genes associated with secondary metabolism.</title>
        <authorList>
            <person name="Dong X."/>
            <person name="Chaisiri K."/>
            <person name="Xia D."/>
            <person name="Armstrong S.D."/>
            <person name="Fang Y."/>
            <person name="Donnelly M.J."/>
            <person name="Kadowaki T."/>
            <person name="McGarry J.W."/>
            <person name="Darby A.C."/>
            <person name="Makepeace B.L."/>
        </authorList>
    </citation>
    <scope>NUCLEOTIDE SEQUENCE [LARGE SCALE GENOMIC DNA]</scope>
    <source>
        <strain evidence="8">UoL-WK</strain>
    </source>
</reference>
<dbReference type="OrthoDB" id="28186at2759"/>
<name>A0A3S3P4W5_9ACAR</name>
<sequence>MINYTLYCRSLHMHLYVMHKREILLTLAGFLSTFILLLFIGLAGPNVTKLDTRKASDMFRATHYNQSVASKILAKGPFAITTTQMSTYSDHICLWITFYLKNEEENEAFNKKFAISLKIVGKDSEIEKLDDTNGVVILNEDFNRNVGRYHHLSCSGKKCDPIEALHLEFLEFPYYQIIVRFHNLSSFNTKFTIENIEFTFQSINPSFTTLCIWFRFVFLVITFAITCWFTHSLHRYHITDWSMEQKWTAALLVLLIFCNNPFYPMIFLFGSKYPRMVEIIFQSSFFCCVLLFWISFFHGIRQNSRNFVKFYLLKVTLVGTLWFAIMYCAIWSSIEKLEKPTLDEQSAFEESSTLQTLNLLFYICFGGYFVYLLILIMTAFTELRSMPYFDLRLKLQTFLLSFALMISVLVVLLSSSSTTSRIGENDVTQIPFLQLLPWTYQSSSSASFLSIFSIANLYVCFSCYFYFPSASSLMDARIVRDNPTLSMINDSDEDVIYG</sequence>
<evidence type="ECO:0000256" key="2">
    <source>
        <dbReference type="ARBA" id="ARBA00022692"/>
    </source>
</evidence>
<feature type="transmembrane region" description="Helical" evidence="5">
    <location>
        <begin position="311"/>
        <end position="334"/>
    </location>
</feature>
<dbReference type="GO" id="GO:0016020">
    <property type="term" value="C:membrane"/>
    <property type="evidence" value="ECO:0007669"/>
    <property type="project" value="UniProtKB-SubCell"/>
</dbReference>
<evidence type="ECO:0000256" key="4">
    <source>
        <dbReference type="ARBA" id="ARBA00023136"/>
    </source>
</evidence>
<feature type="transmembrane region" description="Helical" evidence="5">
    <location>
        <begin position="393"/>
        <end position="413"/>
    </location>
</feature>
<dbReference type="STRING" id="1965070.A0A3S3P4W5"/>
<dbReference type="InterPro" id="IPR040416">
    <property type="entry name" value="TMEM181"/>
</dbReference>
<feature type="domain" description="Wntless-like transmembrane" evidence="6">
    <location>
        <begin position="204"/>
        <end position="469"/>
    </location>
</feature>
<keyword evidence="9" id="KW-1185">Reference proteome</keyword>
<dbReference type="InterPro" id="IPR047843">
    <property type="entry name" value="WLS-like_TM"/>
</dbReference>
<keyword evidence="4 5" id="KW-0472">Membrane</keyword>
<dbReference type="GO" id="GO:0015643">
    <property type="term" value="F:toxic substance binding"/>
    <property type="evidence" value="ECO:0007669"/>
    <property type="project" value="InterPro"/>
</dbReference>
<feature type="transmembrane region" description="Helical" evidence="5">
    <location>
        <begin position="446"/>
        <end position="467"/>
    </location>
</feature>
<evidence type="ECO:0000256" key="1">
    <source>
        <dbReference type="ARBA" id="ARBA00004141"/>
    </source>
</evidence>
<dbReference type="Pfam" id="PF06664">
    <property type="entry name" value="WLS-like_TM"/>
    <property type="match status" value="1"/>
</dbReference>
<evidence type="ECO:0000259" key="7">
    <source>
        <dbReference type="Pfam" id="PF21885"/>
    </source>
</evidence>
<dbReference type="AlphaFoldDB" id="A0A3S3P4W5"/>
<dbReference type="PANTHER" id="PTHR31918:SF1">
    <property type="entry name" value="TRANSMEMBRANE PROTEIN 181"/>
    <property type="match status" value="1"/>
</dbReference>
<organism evidence="8 9">
    <name type="scientific">Dinothrombium tinctorium</name>
    <dbReference type="NCBI Taxonomy" id="1965070"/>
    <lineage>
        <taxon>Eukaryota</taxon>
        <taxon>Metazoa</taxon>
        <taxon>Ecdysozoa</taxon>
        <taxon>Arthropoda</taxon>
        <taxon>Chelicerata</taxon>
        <taxon>Arachnida</taxon>
        <taxon>Acari</taxon>
        <taxon>Acariformes</taxon>
        <taxon>Trombidiformes</taxon>
        <taxon>Prostigmata</taxon>
        <taxon>Anystina</taxon>
        <taxon>Parasitengona</taxon>
        <taxon>Trombidioidea</taxon>
        <taxon>Trombidiidae</taxon>
        <taxon>Dinothrombium</taxon>
    </lineage>
</organism>
<dbReference type="EMBL" id="NCKU01001401">
    <property type="protein sequence ID" value="RWS12181.1"/>
    <property type="molecule type" value="Genomic_DNA"/>
</dbReference>